<proteinExistence type="predicted"/>
<evidence type="ECO:0000313" key="2">
    <source>
        <dbReference type="Proteomes" id="UP000254575"/>
    </source>
</evidence>
<protein>
    <submittedName>
        <fullName evidence="1">Uncharacterized protein</fullName>
    </submittedName>
</protein>
<evidence type="ECO:0000313" key="1">
    <source>
        <dbReference type="EMBL" id="SUO92438.1"/>
    </source>
</evidence>
<gene>
    <name evidence="1" type="ORF">NCTC10717_00550</name>
</gene>
<dbReference type="EMBL" id="UHIA01000003">
    <property type="protein sequence ID" value="SUO92438.1"/>
    <property type="molecule type" value="Genomic_DNA"/>
</dbReference>
<reference evidence="1 2" key="1">
    <citation type="submission" date="2018-06" db="EMBL/GenBank/DDBJ databases">
        <authorList>
            <consortium name="Pathogen Informatics"/>
            <person name="Doyle S."/>
        </authorList>
    </citation>
    <scope>NUCLEOTIDE SEQUENCE [LARGE SCALE GENOMIC DNA]</scope>
    <source>
        <strain evidence="1 2">NCTC10717</strain>
    </source>
</reference>
<organism evidence="1 2">
    <name type="scientific">Suttonella indologenes</name>
    <dbReference type="NCBI Taxonomy" id="13276"/>
    <lineage>
        <taxon>Bacteria</taxon>
        <taxon>Pseudomonadati</taxon>
        <taxon>Pseudomonadota</taxon>
        <taxon>Gammaproteobacteria</taxon>
        <taxon>Cardiobacteriales</taxon>
        <taxon>Cardiobacteriaceae</taxon>
        <taxon>Suttonella</taxon>
    </lineage>
</organism>
<dbReference type="AlphaFoldDB" id="A0A380MN33"/>
<keyword evidence="2" id="KW-1185">Reference proteome</keyword>
<dbReference type="Proteomes" id="UP000254575">
    <property type="component" value="Unassembled WGS sequence"/>
</dbReference>
<sequence>MSSYSIIVSNPYGIFNSDNGSMRIDIPLDVFKRIMYDDEIDDVLLSQLSLVDQDEYSNDELSKIQKEINELIEKQLVTQKDMQELLNLLQFAIDNNRSVLFTPFNWDHIPLGKFN</sequence>
<name>A0A380MN33_9GAMM</name>
<accession>A0A380MN33</accession>